<dbReference type="RefSeq" id="WP_119662367.1">
    <property type="nucleotide sequence ID" value="NZ_QUAL01000349.1"/>
</dbReference>
<evidence type="ECO:0000256" key="2">
    <source>
        <dbReference type="ARBA" id="ARBA00006490"/>
    </source>
</evidence>
<dbReference type="SUPFAM" id="SSF53383">
    <property type="entry name" value="PLP-dependent transferases"/>
    <property type="match status" value="1"/>
</dbReference>
<dbReference type="PANTHER" id="PTHR11601:SF34">
    <property type="entry name" value="CYSTEINE DESULFURASE"/>
    <property type="match status" value="1"/>
</dbReference>
<comment type="similarity">
    <text evidence="2">Belongs to the class-V pyridoxal-phosphate-dependent aminotransferase family. NifS/IscS subfamily.</text>
</comment>
<protein>
    <submittedName>
        <fullName evidence="11">Aminotransferase class V-fold PLP-dependent enzyme</fullName>
    </submittedName>
</protein>
<dbReference type="EMBL" id="QUAL01000349">
    <property type="protein sequence ID" value="RIQ14447.1"/>
    <property type="molecule type" value="Genomic_DNA"/>
</dbReference>
<proteinExistence type="inferred from homology"/>
<organism evidence="11 12">
    <name type="scientific">Jiangella rhizosphaerae</name>
    <dbReference type="NCBI Taxonomy" id="2293569"/>
    <lineage>
        <taxon>Bacteria</taxon>
        <taxon>Bacillati</taxon>
        <taxon>Actinomycetota</taxon>
        <taxon>Actinomycetes</taxon>
        <taxon>Jiangellales</taxon>
        <taxon>Jiangellaceae</taxon>
        <taxon>Jiangella</taxon>
    </lineage>
</organism>
<dbReference type="Gene3D" id="3.40.640.10">
    <property type="entry name" value="Type I PLP-dependent aspartate aminotransferase-like (Major domain)"/>
    <property type="match status" value="1"/>
</dbReference>
<evidence type="ECO:0000256" key="1">
    <source>
        <dbReference type="ARBA" id="ARBA00001933"/>
    </source>
</evidence>
<evidence type="ECO:0000256" key="7">
    <source>
        <dbReference type="ARBA" id="ARBA00023014"/>
    </source>
</evidence>
<evidence type="ECO:0000256" key="9">
    <source>
        <dbReference type="SAM" id="MobiDB-lite"/>
    </source>
</evidence>
<comment type="catalytic activity">
    <reaction evidence="8">
        <text>(sulfur carrier)-H + L-cysteine = (sulfur carrier)-SH + L-alanine</text>
        <dbReference type="Rhea" id="RHEA:43892"/>
        <dbReference type="Rhea" id="RHEA-COMP:14737"/>
        <dbReference type="Rhea" id="RHEA-COMP:14739"/>
        <dbReference type="ChEBI" id="CHEBI:29917"/>
        <dbReference type="ChEBI" id="CHEBI:35235"/>
        <dbReference type="ChEBI" id="CHEBI:57972"/>
        <dbReference type="ChEBI" id="CHEBI:64428"/>
        <dbReference type="EC" id="2.8.1.7"/>
    </reaction>
</comment>
<dbReference type="InterPro" id="IPR016454">
    <property type="entry name" value="Cysteine_dSase"/>
</dbReference>
<dbReference type="OrthoDB" id="9808002at2"/>
<keyword evidence="3 11" id="KW-0808">Transferase</keyword>
<dbReference type="Pfam" id="PF00266">
    <property type="entry name" value="Aminotran_5"/>
    <property type="match status" value="1"/>
</dbReference>
<evidence type="ECO:0000313" key="11">
    <source>
        <dbReference type="EMBL" id="RIQ14447.1"/>
    </source>
</evidence>
<evidence type="ECO:0000256" key="3">
    <source>
        <dbReference type="ARBA" id="ARBA00022679"/>
    </source>
</evidence>
<comment type="cofactor">
    <cofactor evidence="1">
        <name>pyridoxal 5'-phosphate</name>
        <dbReference type="ChEBI" id="CHEBI:597326"/>
    </cofactor>
</comment>
<gene>
    <name evidence="11" type="ORF">DY240_24715</name>
</gene>
<keyword evidence="11" id="KW-0032">Aminotransferase</keyword>
<dbReference type="GO" id="GO:0046872">
    <property type="term" value="F:metal ion binding"/>
    <property type="evidence" value="ECO:0007669"/>
    <property type="project" value="UniProtKB-KW"/>
</dbReference>
<sequence>MSTRGVSAPSDALASPPPGAAPPGYFDAASTEPLHPAAREVLLAAADEGWADPARLYGSARRARMLLDNAREIVAAVVGARPDEVTFTASGTQAIQLGMLGSVAARRRQGAGPRAVAVSAVEHSAVLQTAAHLARHESTTTAEVGVDRDGLVDAAEFAAAVDDDTVLACLQAANHEVGTVQPVDEVAARCADLGVPLLVDAAQAAGRLPLPQGWSVLTASAHKWGGPAGVGVLAIRRDVRWRSPLPDDERGGGRVPGFENVPGALAAAAALRARWEEADAVADRQRELVDHIRARIPELLDDVDVVGHPTLRLPHLVTFSCLYLDGEALVSELDRAGFAISSGSSCTSSTLRPSHVLAAMGALTHGNVRVSLTRDATRADVDRFLAAVVEVVTRLRAGLEAL</sequence>
<comment type="caution">
    <text evidence="11">The sequence shown here is derived from an EMBL/GenBank/DDBJ whole genome shotgun (WGS) entry which is preliminary data.</text>
</comment>
<accession>A0A418KJ94</accession>
<evidence type="ECO:0000313" key="12">
    <source>
        <dbReference type="Proteomes" id="UP000284057"/>
    </source>
</evidence>
<dbReference type="InterPro" id="IPR000192">
    <property type="entry name" value="Aminotrans_V_dom"/>
</dbReference>
<feature type="region of interest" description="Disordered" evidence="9">
    <location>
        <begin position="1"/>
        <end position="30"/>
    </location>
</feature>
<reference evidence="11 12" key="1">
    <citation type="submission" date="2018-09" db="EMBL/GenBank/DDBJ databases">
        <title>Isolation, diversity and antifungal activity of actinobacteria from wheat.</title>
        <authorList>
            <person name="Han C."/>
        </authorList>
    </citation>
    <scope>NUCLEOTIDE SEQUENCE [LARGE SCALE GENOMIC DNA]</scope>
    <source>
        <strain evidence="11 12">NEAU-YY265</strain>
    </source>
</reference>
<keyword evidence="4" id="KW-0479">Metal-binding</keyword>
<dbReference type="Proteomes" id="UP000284057">
    <property type="component" value="Unassembled WGS sequence"/>
</dbReference>
<feature type="domain" description="Aminotransferase class V" evidence="10">
    <location>
        <begin position="25"/>
        <end position="384"/>
    </location>
</feature>
<dbReference type="PANTHER" id="PTHR11601">
    <property type="entry name" value="CYSTEINE DESULFURYLASE FAMILY MEMBER"/>
    <property type="match status" value="1"/>
</dbReference>
<dbReference type="Gene3D" id="3.90.1150.10">
    <property type="entry name" value="Aspartate Aminotransferase, domain 1"/>
    <property type="match status" value="1"/>
</dbReference>
<dbReference type="InterPro" id="IPR015421">
    <property type="entry name" value="PyrdxlP-dep_Trfase_major"/>
</dbReference>
<keyword evidence="5" id="KW-0663">Pyridoxal phosphate</keyword>
<dbReference type="AlphaFoldDB" id="A0A418KJ94"/>
<keyword evidence="6" id="KW-0408">Iron</keyword>
<dbReference type="GO" id="GO:0008483">
    <property type="term" value="F:transaminase activity"/>
    <property type="evidence" value="ECO:0007669"/>
    <property type="project" value="UniProtKB-KW"/>
</dbReference>
<keyword evidence="7" id="KW-0411">Iron-sulfur</keyword>
<dbReference type="PIRSF" id="PIRSF005572">
    <property type="entry name" value="NifS"/>
    <property type="match status" value="1"/>
</dbReference>
<name>A0A418KJ94_9ACTN</name>
<dbReference type="GO" id="GO:0031071">
    <property type="term" value="F:cysteine desulfurase activity"/>
    <property type="evidence" value="ECO:0007669"/>
    <property type="project" value="UniProtKB-EC"/>
</dbReference>
<dbReference type="InterPro" id="IPR015422">
    <property type="entry name" value="PyrdxlP-dep_Trfase_small"/>
</dbReference>
<evidence type="ECO:0000256" key="8">
    <source>
        <dbReference type="ARBA" id="ARBA00050776"/>
    </source>
</evidence>
<keyword evidence="12" id="KW-1185">Reference proteome</keyword>
<evidence type="ECO:0000256" key="6">
    <source>
        <dbReference type="ARBA" id="ARBA00023004"/>
    </source>
</evidence>
<dbReference type="InterPro" id="IPR015424">
    <property type="entry name" value="PyrdxlP-dep_Trfase"/>
</dbReference>
<evidence type="ECO:0000256" key="5">
    <source>
        <dbReference type="ARBA" id="ARBA00022898"/>
    </source>
</evidence>
<evidence type="ECO:0000259" key="10">
    <source>
        <dbReference type="Pfam" id="PF00266"/>
    </source>
</evidence>
<evidence type="ECO:0000256" key="4">
    <source>
        <dbReference type="ARBA" id="ARBA00022723"/>
    </source>
</evidence>
<dbReference type="GO" id="GO:0051536">
    <property type="term" value="F:iron-sulfur cluster binding"/>
    <property type="evidence" value="ECO:0007669"/>
    <property type="project" value="UniProtKB-KW"/>
</dbReference>